<accession>A0A7S3XNN5</accession>
<feature type="transmembrane region" description="Helical" evidence="2">
    <location>
        <begin position="287"/>
        <end position="311"/>
    </location>
</feature>
<dbReference type="PANTHER" id="PTHR13715:SF99">
    <property type="entry name" value="INOSITOL 1,4,5-TRISPHOSPHATE RECEPTOR-LIKE PROTEIN A"/>
    <property type="match status" value="1"/>
</dbReference>
<evidence type="ECO:0000256" key="2">
    <source>
        <dbReference type="SAM" id="Phobius"/>
    </source>
</evidence>
<dbReference type="EMBL" id="HBIU01012174">
    <property type="protein sequence ID" value="CAE0626786.1"/>
    <property type="molecule type" value="Transcribed_RNA"/>
</dbReference>
<evidence type="ECO:0000256" key="1">
    <source>
        <dbReference type="SAM" id="MobiDB-lite"/>
    </source>
</evidence>
<evidence type="ECO:0008006" key="4">
    <source>
        <dbReference type="Google" id="ProtNLM"/>
    </source>
</evidence>
<name>A0A7S3XNN5_HETAK</name>
<feature type="transmembrane region" description="Helical" evidence="2">
    <location>
        <begin position="170"/>
        <end position="193"/>
    </location>
</feature>
<gene>
    <name evidence="3" type="ORF">HAKA00212_LOCUS5462</name>
</gene>
<dbReference type="PANTHER" id="PTHR13715">
    <property type="entry name" value="RYANODINE RECEPTOR AND IP3 RECEPTOR"/>
    <property type="match status" value="1"/>
</dbReference>
<reference evidence="3" key="1">
    <citation type="submission" date="2021-01" db="EMBL/GenBank/DDBJ databases">
        <authorList>
            <person name="Corre E."/>
            <person name="Pelletier E."/>
            <person name="Niang G."/>
            <person name="Scheremetjew M."/>
            <person name="Finn R."/>
            <person name="Kale V."/>
            <person name="Holt S."/>
            <person name="Cochrane G."/>
            <person name="Meng A."/>
            <person name="Brown T."/>
            <person name="Cohen L."/>
        </authorList>
    </citation>
    <scope>NUCLEOTIDE SEQUENCE</scope>
    <source>
        <strain evidence="3">CCMP3107</strain>
    </source>
</reference>
<evidence type="ECO:0000313" key="3">
    <source>
        <dbReference type="EMBL" id="CAE0626786.1"/>
    </source>
</evidence>
<feature type="transmembrane region" description="Helical" evidence="2">
    <location>
        <begin position="358"/>
        <end position="377"/>
    </location>
</feature>
<keyword evidence="2" id="KW-1133">Transmembrane helix</keyword>
<protein>
    <recommendedName>
        <fullName evidence="4">Ion transport domain-containing protein</fullName>
    </recommendedName>
</protein>
<keyword evidence="2" id="KW-0472">Membrane</keyword>
<feature type="region of interest" description="Disordered" evidence="1">
    <location>
        <begin position="513"/>
        <end position="534"/>
    </location>
</feature>
<sequence length="534" mass="61135">MLFEQELEPLPDYFGSVEAVVKKSGEDKVLRIYFVIPTSVRSEMGNVLVEEEKKKLMLTVNRDTPEDKLDDFLDKSLQLGDLIETQFEITKGSNIRKLMLKSMSIWVNLAYVFTIAINILMIKYSNCDADESSSSSSSSTSDVTCTTEEQYSYMPSNIYTAVMVLGSFHLVFSIILMANFLIGNVPAIIAMGWKWKKMIESKLLEFDSPQDEQIFNLARKYLPNKMWSVYFAMKDFWVWYYAFYLLFSVLGLARSPVWFAFHVVDICTRVRVLTDVFQALTANIKQVIATLVLGIIFCYMFAVYAIGAWGWNNYEFGDGGGGIYSLSDGFLQHIDYGLRGPPAWTVDDQTAHMYFYDFFYNMLIILIMVAIITGIIIDTFADKRSAMDEIENDIKNVCFICSLNRDLFDRKRIPFNDHVSKDHNAWNYVYYRMYLEGKAPSELTAIEKQLKEKINKQDIGFFPIQKALVLEREEEEEDDQTAAKIAEIQDTQMAMQSDLKKLFAIFDQVQNGGNTVEGSEAPAGGPSKEQQGKR</sequence>
<keyword evidence="2" id="KW-0812">Transmembrane</keyword>
<dbReference type="GO" id="GO:0006816">
    <property type="term" value="P:calcium ion transport"/>
    <property type="evidence" value="ECO:0007669"/>
    <property type="project" value="InterPro"/>
</dbReference>
<feature type="transmembrane region" description="Helical" evidence="2">
    <location>
        <begin position="236"/>
        <end position="253"/>
    </location>
</feature>
<dbReference type="InterPro" id="IPR015925">
    <property type="entry name" value="Ryanodine_IP3_receptor"/>
</dbReference>
<organism evidence="3">
    <name type="scientific">Heterosigma akashiwo</name>
    <name type="common">Chromophytic alga</name>
    <name type="synonym">Heterosigma carterae</name>
    <dbReference type="NCBI Taxonomy" id="2829"/>
    <lineage>
        <taxon>Eukaryota</taxon>
        <taxon>Sar</taxon>
        <taxon>Stramenopiles</taxon>
        <taxon>Ochrophyta</taxon>
        <taxon>Raphidophyceae</taxon>
        <taxon>Chattonellales</taxon>
        <taxon>Chattonellaceae</taxon>
        <taxon>Heterosigma</taxon>
    </lineage>
</organism>
<feature type="transmembrane region" description="Helical" evidence="2">
    <location>
        <begin position="105"/>
        <end position="124"/>
    </location>
</feature>
<proteinExistence type="predicted"/>
<dbReference type="AlphaFoldDB" id="A0A7S3XNN5"/>